<dbReference type="NCBIfam" id="TIGR00329">
    <property type="entry name" value="gcp_kae1"/>
    <property type="match status" value="1"/>
</dbReference>
<keyword evidence="5 7" id="KW-0012">Acyltransferase</keyword>
<keyword evidence="2 7" id="KW-0819">tRNA processing</keyword>
<comment type="subcellular location">
    <subcellularLocation>
        <location evidence="7">Cytoplasm</location>
    </subcellularLocation>
</comment>
<dbReference type="Gene3D" id="3.30.420.40">
    <property type="match status" value="2"/>
</dbReference>
<feature type="domain" description="Gcp-like" evidence="8">
    <location>
        <begin position="25"/>
        <end position="310"/>
    </location>
</feature>
<reference evidence="9 10" key="1">
    <citation type="submission" date="2019-03" db="EMBL/GenBank/DDBJ databases">
        <title>Genomic Encyclopedia of Type Strains, Phase IV (KMG-IV): sequencing the most valuable type-strain genomes for metagenomic binning, comparative biology and taxonomic classification.</title>
        <authorList>
            <person name="Goeker M."/>
        </authorList>
    </citation>
    <scope>NUCLEOTIDE SEQUENCE [LARGE SCALE GENOMIC DNA]</scope>
    <source>
        <strain evidence="9 10">DSM 101688</strain>
    </source>
</reference>
<keyword evidence="3 7" id="KW-0479">Metal-binding</keyword>
<dbReference type="EC" id="2.3.1.234" evidence="7"/>
<evidence type="ECO:0000256" key="6">
    <source>
        <dbReference type="ARBA" id="ARBA00048117"/>
    </source>
</evidence>
<dbReference type="GO" id="GO:0005506">
    <property type="term" value="F:iron ion binding"/>
    <property type="evidence" value="ECO:0007669"/>
    <property type="project" value="UniProtKB-UniRule"/>
</dbReference>
<evidence type="ECO:0000256" key="5">
    <source>
        <dbReference type="ARBA" id="ARBA00023315"/>
    </source>
</evidence>
<proteinExistence type="inferred from homology"/>
<dbReference type="SUPFAM" id="SSF53067">
    <property type="entry name" value="Actin-like ATPase domain"/>
    <property type="match status" value="2"/>
</dbReference>
<dbReference type="PRINTS" id="PR00789">
    <property type="entry name" value="OSIALOPTASE"/>
</dbReference>
<accession>A0A4V2UNE2</accession>
<feature type="binding site" evidence="7">
    <location>
        <position position="186"/>
    </location>
    <ligand>
        <name>substrate</name>
    </ligand>
</feature>
<dbReference type="AlphaFoldDB" id="A0A4V2UNE2"/>
<dbReference type="RefSeq" id="WP_132939481.1">
    <property type="nucleotide sequence ID" value="NZ_CP119676.1"/>
</dbReference>
<evidence type="ECO:0000313" key="9">
    <source>
        <dbReference type="EMBL" id="TCS61781.1"/>
    </source>
</evidence>
<evidence type="ECO:0000256" key="7">
    <source>
        <dbReference type="HAMAP-Rule" id="MF_01445"/>
    </source>
</evidence>
<dbReference type="NCBIfam" id="TIGR03723">
    <property type="entry name" value="T6A_TsaD_YgjD"/>
    <property type="match status" value="1"/>
</dbReference>
<comment type="caution">
    <text evidence="9">The sequence shown here is derived from an EMBL/GenBank/DDBJ whole genome shotgun (WGS) entry which is preliminary data.</text>
</comment>
<keyword evidence="1 7" id="KW-0808">Transferase</keyword>
<feature type="binding site" evidence="7">
    <location>
        <position position="113"/>
    </location>
    <ligand>
        <name>Fe cation</name>
        <dbReference type="ChEBI" id="CHEBI:24875"/>
    </ligand>
</feature>
<feature type="binding site" evidence="7">
    <location>
        <position position="182"/>
    </location>
    <ligand>
        <name>substrate</name>
    </ligand>
</feature>
<dbReference type="Pfam" id="PF00814">
    <property type="entry name" value="TsaD"/>
    <property type="match status" value="1"/>
</dbReference>
<comment type="cofactor">
    <cofactor evidence="7">
        <name>Fe(2+)</name>
        <dbReference type="ChEBI" id="CHEBI:29033"/>
    </cofactor>
    <text evidence="7">Binds 1 Fe(2+) ion per subunit.</text>
</comment>
<evidence type="ECO:0000256" key="2">
    <source>
        <dbReference type="ARBA" id="ARBA00022694"/>
    </source>
</evidence>
<evidence type="ECO:0000259" key="8">
    <source>
        <dbReference type="Pfam" id="PF00814"/>
    </source>
</evidence>
<organism evidence="9 10">
    <name type="scientific">Varunaivibrio sulfuroxidans</name>
    <dbReference type="NCBI Taxonomy" id="1773489"/>
    <lineage>
        <taxon>Bacteria</taxon>
        <taxon>Pseudomonadati</taxon>
        <taxon>Pseudomonadota</taxon>
        <taxon>Alphaproteobacteria</taxon>
        <taxon>Rhodospirillales</taxon>
        <taxon>Magnetovibrionaceae</taxon>
        <taxon>Varunaivibrio</taxon>
    </lineage>
</organism>
<dbReference type="Proteomes" id="UP000295304">
    <property type="component" value="Unassembled WGS sequence"/>
</dbReference>
<comment type="catalytic activity">
    <reaction evidence="6 7">
        <text>L-threonylcarbamoyladenylate + adenosine(37) in tRNA = N(6)-L-threonylcarbamoyladenosine(37) in tRNA + AMP + H(+)</text>
        <dbReference type="Rhea" id="RHEA:37059"/>
        <dbReference type="Rhea" id="RHEA-COMP:10162"/>
        <dbReference type="Rhea" id="RHEA-COMP:10163"/>
        <dbReference type="ChEBI" id="CHEBI:15378"/>
        <dbReference type="ChEBI" id="CHEBI:73682"/>
        <dbReference type="ChEBI" id="CHEBI:74411"/>
        <dbReference type="ChEBI" id="CHEBI:74418"/>
        <dbReference type="ChEBI" id="CHEBI:456215"/>
        <dbReference type="EC" id="2.3.1.234"/>
    </reaction>
</comment>
<dbReference type="GO" id="GO:0002949">
    <property type="term" value="P:tRNA threonylcarbamoyladenosine modification"/>
    <property type="evidence" value="ECO:0007669"/>
    <property type="project" value="UniProtKB-UniRule"/>
</dbReference>
<feature type="binding site" evidence="7">
    <location>
        <position position="304"/>
    </location>
    <ligand>
        <name>Fe cation</name>
        <dbReference type="ChEBI" id="CHEBI:24875"/>
    </ligand>
</feature>
<dbReference type="OrthoDB" id="9806197at2"/>
<gene>
    <name evidence="7" type="primary">tsaD</name>
    <name evidence="9" type="ORF">EDD55_107190</name>
</gene>
<dbReference type="PANTHER" id="PTHR11735:SF6">
    <property type="entry name" value="TRNA N6-ADENOSINE THREONYLCARBAMOYLTRANSFERASE, MITOCHONDRIAL"/>
    <property type="match status" value="1"/>
</dbReference>
<comment type="function">
    <text evidence="7">Required for the formation of a threonylcarbamoyl group on adenosine at position 37 (t(6)A37) in tRNAs that read codons beginning with adenine. Is involved in the transfer of the threonylcarbamoyl moiety of threonylcarbamoyl-AMP (TC-AMP) to the N6 group of A37, together with TsaE and TsaB. TsaD likely plays a direct catalytic role in this reaction.</text>
</comment>
<evidence type="ECO:0000256" key="4">
    <source>
        <dbReference type="ARBA" id="ARBA00023004"/>
    </source>
</evidence>
<dbReference type="FunFam" id="3.30.420.40:FF:000012">
    <property type="entry name" value="tRNA N6-adenosine threonylcarbamoyltransferase"/>
    <property type="match status" value="1"/>
</dbReference>
<evidence type="ECO:0000256" key="1">
    <source>
        <dbReference type="ARBA" id="ARBA00022679"/>
    </source>
</evidence>
<dbReference type="GO" id="GO:0005737">
    <property type="term" value="C:cytoplasm"/>
    <property type="evidence" value="ECO:0007669"/>
    <property type="project" value="UniProtKB-SubCell"/>
</dbReference>
<comment type="similarity">
    <text evidence="7">Belongs to the KAE1 / TsaD family.</text>
</comment>
<dbReference type="InterPro" id="IPR017861">
    <property type="entry name" value="KAE1/TsaD"/>
</dbReference>
<dbReference type="InterPro" id="IPR000905">
    <property type="entry name" value="Gcp-like_dom"/>
</dbReference>
<dbReference type="GO" id="GO:0061711">
    <property type="term" value="F:tRNA N(6)-L-threonylcarbamoyladenine synthase activity"/>
    <property type="evidence" value="ECO:0007669"/>
    <property type="project" value="UniProtKB-EC"/>
</dbReference>
<dbReference type="PANTHER" id="PTHR11735">
    <property type="entry name" value="TRNA N6-ADENOSINE THREONYLCARBAMOYLTRANSFERASE"/>
    <property type="match status" value="1"/>
</dbReference>
<keyword evidence="7" id="KW-0963">Cytoplasm</keyword>
<dbReference type="HAMAP" id="MF_01445">
    <property type="entry name" value="TsaD"/>
    <property type="match status" value="1"/>
</dbReference>
<dbReference type="InterPro" id="IPR022450">
    <property type="entry name" value="TsaD"/>
</dbReference>
<keyword evidence="4 7" id="KW-0408">Iron</keyword>
<dbReference type="InterPro" id="IPR043129">
    <property type="entry name" value="ATPase_NBD"/>
</dbReference>
<sequence>MAALGLAIDTTFDDTSVAIVRGANTVLANLTISQFEDHKAFGGVVPERASRRHLEVIHPLIDRALAEAELSYRDLDWVAASNRPGLLGAILVGLSVAKSLSYALDIPLIGINHIEAHPYAGMIEHDDVTFPLINLVVAGGHTLLIHQRGHGDWTVVGRSVDDAAGECADKVARIFGLPMPGGKAIDDIAMVTAAGDYDFPRPLLNQDNLDFSFSGLKTAMKRFHDAHFSPEGNIAKEPVLAAFFESVCDVLVAKTLRAADRYGVGTITVSGGLAASRRLRRRFADAAAQTDLRLIHPRAALCTDNAAMVGCLASYYYAAGRRDTLDLRAVPNISD</sequence>
<evidence type="ECO:0000313" key="10">
    <source>
        <dbReference type="Proteomes" id="UP000295304"/>
    </source>
</evidence>
<feature type="binding site" evidence="7">
    <location>
        <position position="169"/>
    </location>
    <ligand>
        <name>substrate</name>
    </ligand>
</feature>
<evidence type="ECO:0000256" key="3">
    <source>
        <dbReference type="ARBA" id="ARBA00022723"/>
    </source>
</evidence>
<keyword evidence="10" id="KW-1185">Reference proteome</keyword>
<comment type="caution">
    <text evidence="7">Lacks conserved residue(s) required for the propagation of feature annotation.</text>
</comment>
<name>A0A4V2UNE2_9PROT</name>
<dbReference type="EMBL" id="SLZW01000007">
    <property type="protein sequence ID" value="TCS61781.1"/>
    <property type="molecule type" value="Genomic_DNA"/>
</dbReference>
<protein>
    <recommendedName>
        <fullName evidence="7">tRNA N6-adenosine threonylcarbamoyltransferase</fullName>
        <ecNumber evidence="7">2.3.1.234</ecNumber>
    </recommendedName>
    <alternativeName>
        <fullName evidence="7">N6-L-threonylcarbamoyladenine synthase</fullName>
        <shortName evidence="7">t(6)A synthase</shortName>
    </alternativeName>
    <alternativeName>
        <fullName evidence="7">t(6)A37 threonylcarbamoyladenosine biosynthesis protein TsaD</fullName>
    </alternativeName>
    <alternativeName>
        <fullName evidence="7">tRNA threonylcarbamoyladenosine biosynthesis protein TsaD</fullName>
    </alternativeName>
</protein>
<feature type="binding site" evidence="7">
    <location>
        <position position="117"/>
    </location>
    <ligand>
        <name>Fe cation</name>
        <dbReference type="ChEBI" id="CHEBI:24875"/>
    </ligand>
</feature>